<dbReference type="EMBL" id="CP114006">
    <property type="protein sequence ID" value="WAN63407.1"/>
    <property type="molecule type" value="Genomic_DNA"/>
</dbReference>
<name>A0ABY7BRV9_9MOLU</name>
<accession>A0ABY7BRV9</accession>
<dbReference type="RefSeq" id="WP_268849616.1">
    <property type="nucleotide sequence ID" value="NZ_CP114006.1"/>
</dbReference>
<gene>
    <name evidence="1" type="ORF">RS022_05340</name>
</gene>
<evidence type="ECO:0000313" key="2">
    <source>
        <dbReference type="Proteomes" id="UP001164727"/>
    </source>
</evidence>
<protein>
    <submittedName>
        <fullName evidence="1">Uncharacterized protein</fullName>
    </submittedName>
</protein>
<evidence type="ECO:0000313" key="1">
    <source>
        <dbReference type="EMBL" id="WAN63407.1"/>
    </source>
</evidence>
<dbReference type="Proteomes" id="UP001164727">
    <property type="component" value="Chromosome"/>
</dbReference>
<reference evidence="1 2" key="1">
    <citation type="journal article" date="2023" name="Microbiol. Resour. Announc.">
        <title>Complete Genome of 'Candidatus Phytoplasma rubi' RS, a Phytopathogenic Bacterium Associated with Rubus Stunt Disease.</title>
        <authorList>
            <person name="Duckeck D."/>
            <person name="Zubert C."/>
            <person name="Bohm J.W."/>
            <person name="Carminati G."/>
            <person name="Schneider B."/>
            <person name="Kube M."/>
        </authorList>
    </citation>
    <scope>NUCLEOTIDE SEQUENCE [LARGE SCALE GENOMIC DNA]</scope>
    <source>
        <strain evidence="1 2">RS</strain>
    </source>
</reference>
<keyword evidence="2" id="KW-1185">Reference proteome</keyword>
<proteinExistence type="predicted"/>
<organism evidence="1 2">
    <name type="scientific">Candidatus Phytoplasma rubi</name>
    <dbReference type="NCBI Taxonomy" id="399025"/>
    <lineage>
        <taxon>Bacteria</taxon>
        <taxon>Bacillati</taxon>
        <taxon>Mycoplasmatota</taxon>
        <taxon>Mollicutes</taxon>
        <taxon>Acholeplasmatales</taxon>
        <taxon>Acholeplasmataceae</taxon>
        <taxon>Candidatus Phytoplasma</taxon>
        <taxon>16SrV (Elm yellows group)</taxon>
    </lineage>
</organism>
<sequence>MRIIPYELYPYTPDISLCALRKEFGMHDYCLNKKINNKGMQPFLELGRNYFNLSFHKWILEMSQRKHYVNSFHNFYAQNNKYEVVPTNFCLILECCIQWEIKKFLPYNISLSWFQISKYLLSMKHNNYLNYYLSEDIYQYLIQWYCSNFMHKNNKGLLKPKNLHMNKIILFFSKNLIK</sequence>